<comment type="caution">
    <text evidence="2">The sequence shown here is derived from an EMBL/GenBank/DDBJ whole genome shotgun (WGS) entry which is preliminary data.</text>
</comment>
<keyword evidence="3" id="KW-1185">Reference proteome</keyword>
<sequence length="333" mass="37944">MSASHERDAAEAEAKPRFLFRASSDQSRGGPEGNTLTTVDPLAHSQTVDYHSCLAVIPRSVARSMLQHHFLWHYEHASEFSSWSTSLLWVLVHAIRKQVIRHDTNVLIYVLDTTRVEDNRIHSAVKLLDVFDLRHPEQLSEYCKGEYLVHGLMRATIGFKAVKLETVTHAGLYEVFPDLRISAADHRLYLRVRDHLRPIYFGRIWSLSYAEILGLKRLGRCFGRNWEAVMTVAFLSMRRRQGESNRVQALFADLNYLPIRPVPVSMRVTSGTLREGEQGVFEAQEFDKLLSSLYGAVGRKKESTDALTQINDLVIEVESLGSKYRGNSWTNSS</sequence>
<gene>
    <name evidence="2" type="ORF">LTR78_004891</name>
</gene>
<feature type="domain" description="DUF7587" evidence="1">
    <location>
        <begin position="15"/>
        <end position="151"/>
    </location>
</feature>
<dbReference type="EMBL" id="JAUTXT010000015">
    <property type="protein sequence ID" value="KAK3675381.1"/>
    <property type="molecule type" value="Genomic_DNA"/>
</dbReference>
<organism evidence="2 3">
    <name type="scientific">Recurvomyces mirabilis</name>
    <dbReference type="NCBI Taxonomy" id="574656"/>
    <lineage>
        <taxon>Eukaryota</taxon>
        <taxon>Fungi</taxon>
        <taxon>Dikarya</taxon>
        <taxon>Ascomycota</taxon>
        <taxon>Pezizomycotina</taxon>
        <taxon>Dothideomycetes</taxon>
        <taxon>Dothideomycetidae</taxon>
        <taxon>Mycosphaerellales</taxon>
        <taxon>Teratosphaeriaceae</taxon>
        <taxon>Recurvomyces</taxon>
    </lineage>
</organism>
<reference evidence="2" key="1">
    <citation type="submission" date="2023-07" db="EMBL/GenBank/DDBJ databases">
        <title>Black Yeasts Isolated from many extreme environments.</title>
        <authorList>
            <person name="Coleine C."/>
            <person name="Stajich J.E."/>
            <person name="Selbmann L."/>
        </authorList>
    </citation>
    <scope>NUCLEOTIDE SEQUENCE</scope>
    <source>
        <strain evidence="2">CCFEE 5485</strain>
    </source>
</reference>
<evidence type="ECO:0000259" key="1">
    <source>
        <dbReference type="Pfam" id="PF24494"/>
    </source>
</evidence>
<dbReference type="AlphaFoldDB" id="A0AAE1C2A1"/>
<dbReference type="InterPro" id="IPR056009">
    <property type="entry name" value="DUF7587"/>
</dbReference>
<name>A0AAE1C2A1_9PEZI</name>
<protein>
    <recommendedName>
        <fullName evidence="1">DUF7587 domain-containing protein</fullName>
    </recommendedName>
</protein>
<dbReference type="Pfam" id="PF24494">
    <property type="entry name" value="DUF7587"/>
    <property type="match status" value="1"/>
</dbReference>
<evidence type="ECO:0000313" key="3">
    <source>
        <dbReference type="Proteomes" id="UP001274830"/>
    </source>
</evidence>
<evidence type="ECO:0000313" key="2">
    <source>
        <dbReference type="EMBL" id="KAK3675381.1"/>
    </source>
</evidence>
<accession>A0AAE1C2A1</accession>
<dbReference type="Proteomes" id="UP001274830">
    <property type="component" value="Unassembled WGS sequence"/>
</dbReference>
<proteinExistence type="predicted"/>